<accession>C8P518</accession>
<dbReference type="AlphaFoldDB" id="C8P518"/>
<gene>
    <name evidence="1" type="ORF">HMPREF0494_0412</name>
</gene>
<protein>
    <submittedName>
        <fullName evidence="1">Uncharacterized protein</fullName>
    </submittedName>
</protein>
<dbReference type="EMBL" id="ACLL01000012">
    <property type="protein sequence ID" value="EEW54424.1"/>
    <property type="molecule type" value="Genomic_DNA"/>
</dbReference>
<evidence type="ECO:0000313" key="1">
    <source>
        <dbReference type="EMBL" id="EEW54424.1"/>
    </source>
</evidence>
<proteinExistence type="predicted"/>
<comment type="caution">
    <text evidence="1">The sequence shown here is derived from an EMBL/GenBank/DDBJ whole genome shotgun (WGS) entry which is preliminary data.</text>
</comment>
<sequence length="43" mass="4797">MVNIRQVKKFHKILAAVQYTLSRCVTIISSEAVPKSSNHSPTL</sequence>
<dbReference type="STRING" id="525309.HMPREF0494_0412"/>
<dbReference type="Proteomes" id="UP000003675">
    <property type="component" value="Unassembled WGS sequence"/>
</dbReference>
<reference evidence="1 2" key="1">
    <citation type="submission" date="2009-09" db="EMBL/GenBank/DDBJ databases">
        <authorList>
            <person name="Qin X."/>
            <person name="Bachman B."/>
            <person name="Battles P."/>
            <person name="Bell A."/>
            <person name="Bess C."/>
            <person name="Bickham C."/>
            <person name="Chaboub L."/>
            <person name="Chen D."/>
            <person name="Coyle M."/>
            <person name="Deiros D.R."/>
            <person name="Dinh H."/>
            <person name="Forbes L."/>
            <person name="Fowler G."/>
            <person name="Francisco L."/>
            <person name="Fu Q."/>
            <person name="Gubbala S."/>
            <person name="Hale W."/>
            <person name="Han Y."/>
            <person name="Hemphill L."/>
            <person name="Highlander S.K."/>
            <person name="Hirani K."/>
            <person name="Hogues M."/>
            <person name="Jackson L."/>
            <person name="Jakkamsetti A."/>
            <person name="Javaid M."/>
            <person name="Jiang H."/>
            <person name="Korchina V."/>
            <person name="Kovar C."/>
            <person name="Lara F."/>
            <person name="Lee S."/>
            <person name="Mata R."/>
            <person name="Mathew T."/>
            <person name="Moen C."/>
            <person name="Morales K."/>
            <person name="Munidasa M."/>
            <person name="Nazareth L."/>
            <person name="Ngo R."/>
            <person name="Nguyen L."/>
            <person name="Okwuonu G."/>
            <person name="Ongeri F."/>
            <person name="Patil S."/>
            <person name="Petrosino J."/>
            <person name="Pham C."/>
            <person name="Pham P."/>
            <person name="Pu L.-L."/>
            <person name="Puazo M."/>
            <person name="Raj R."/>
            <person name="Reid J."/>
            <person name="Rouhana J."/>
            <person name="Saada N."/>
            <person name="Shang Y."/>
            <person name="Simmons D."/>
            <person name="Thornton R."/>
            <person name="Warren J."/>
            <person name="Weissenberger G."/>
            <person name="Zhang J."/>
            <person name="Zhang L."/>
            <person name="Zhou C."/>
            <person name="Zhu D."/>
            <person name="Muzny D."/>
            <person name="Worley K."/>
            <person name="Gibbs R."/>
        </authorList>
    </citation>
    <scope>NUCLEOTIDE SEQUENCE [LARGE SCALE GENOMIC DNA]</scope>
    <source>
        <strain evidence="1 2">DSM 16041</strain>
    </source>
</reference>
<evidence type="ECO:0000313" key="2">
    <source>
        <dbReference type="Proteomes" id="UP000003675"/>
    </source>
</evidence>
<organism evidence="1 2">
    <name type="scientific">Limosilactobacillus antri DSM 16041</name>
    <dbReference type="NCBI Taxonomy" id="525309"/>
    <lineage>
        <taxon>Bacteria</taxon>
        <taxon>Bacillati</taxon>
        <taxon>Bacillota</taxon>
        <taxon>Bacilli</taxon>
        <taxon>Lactobacillales</taxon>
        <taxon>Lactobacillaceae</taxon>
        <taxon>Limosilactobacillus</taxon>
    </lineage>
</organism>
<dbReference type="HOGENOM" id="CLU_3235037_0_0_9"/>
<name>C8P518_9LACO</name>